<keyword evidence="2" id="KW-1185">Reference proteome</keyword>
<reference evidence="1" key="1">
    <citation type="submission" date="2021-01" db="UniProtKB">
        <authorList>
            <consortium name="EnsemblMetazoa"/>
        </authorList>
    </citation>
    <scope>IDENTIFICATION</scope>
</reference>
<dbReference type="AlphaFoldDB" id="A0A7M5WJP0"/>
<dbReference type="GeneID" id="136818270"/>
<proteinExistence type="predicted"/>
<sequence length="419" mass="48481">MAKSNVNPMIAQKLKLLQPKPIDPSKCDPNKSLYWQIIRNNQTALDRQAKQFNLGNTLTFNDPIKAAKFLLQREYGDSALFKKDVHEAVFIPPTFVSNQYMKKSPVVVLKYEVKKDIDRLLDNLKEHSNNYWWTKELESFMQTQNGADCIGQKAFDQWFVNLKIMFLVIEELKSDKVNLPSTMSEKGVFVQACINEIPSTSPEPALKTFLTESQGKKDFKKLLKQKIEANPPQDSNLRWIFGLDLSELGEQLEHWFYDELLPLKDDILQDTVVLSSVNFLTNVRNKMHKEIDFLIISWKKQLIISIEMKRELTNDRVFQQLESNHQLFEERLGDQFQSGWTFFPVVCVQNSSISIASNHFITMETVIKPWLMSILDNYPIVQIAQKPTPLDQVQKLLKIIVFSIHVSKKDLVAPITSSN</sequence>
<evidence type="ECO:0000313" key="2">
    <source>
        <dbReference type="Proteomes" id="UP000594262"/>
    </source>
</evidence>
<name>A0A7M5WJP0_9CNID</name>
<dbReference type="RefSeq" id="XP_066930751.1">
    <property type="nucleotide sequence ID" value="XM_067074650.1"/>
</dbReference>
<dbReference type="EnsemblMetazoa" id="CLYHEMT005214.1">
    <property type="protein sequence ID" value="CLYHEMP005214.1"/>
    <property type="gene ID" value="CLYHEMG005214"/>
</dbReference>
<organism evidence="1 2">
    <name type="scientific">Clytia hemisphaerica</name>
    <dbReference type="NCBI Taxonomy" id="252671"/>
    <lineage>
        <taxon>Eukaryota</taxon>
        <taxon>Metazoa</taxon>
        <taxon>Cnidaria</taxon>
        <taxon>Hydrozoa</taxon>
        <taxon>Hydroidolina</taxon>
        <taxon>Leptothecata</taxon>
        <taxon>Obeliida</taxon>
        <taxon>Clytiidae</taxon>
        <taxon>Clytia</taxon>
    </lineage>
</organism>
<protein>
    <submittedName>
        <fullName evidence="1">Uncharacterized protein</fullName>
    </submittedName>
</protein>
<dbReference type="Proteomes" id="UP000594262">
    <property type="component" value="Unplaced"/>
</dbReference>
<evidence type="ECO:0000313" key="1">
    <source>
        <dbReference type="EnsemblMetazoa" id="CLYHEMP005214.1"/>
    </source>
</evidence>
<accession>A0A7M5WJP0</accession>